<evidence type="ECO:0000256" key="1">
    <source>
        <dbReference type="SAM" id="Phobius"/>
    </source>
</evidence>
<evidence type="ECO:0000313" key="2">
    <source>
        <dbReference type="EMBL" id="KRZ12588.1"/>
    </source>
</evidence>
<feature type="transmembrane region" description="Helical" evidence="1">
    <location>
        <begin position="60"/>
        <end position="78"/>
    </location>
</feature>
<comment type="caution">
    <text evidence="2">The sequence shown here is derived from an EMBL/GenBank/DDBJ whole genome shotgun (WGS) entry which is preliminary data.</text>
</comment>
<dbReference type="EMBL" id="JYDP01000039">
    <property type="protein sequence ID" value="KRZ12588.1"/>
    <property type="molecule type" value="Genomic_DNA"/>
</dbReference>
<protein>
    <submittedName>
        <fullName evidence="2">Uncharacterized protein</fullName>
    </submittedName>
</protein>
<keyword evidence="3" id="KW-1185">Reference proteome</keyword>
<keyword evidence="1" id="KW-0812">Transmembrane</keyword>
<sequence>MDRWMDGWIEIKANFEKKDFAESWGIFPCSSNEQHMHKLMNVKGQLRACNFGRQIRKRDSVVNVYGSYSLVWLIRYLLS</sequence>
<keyword evidence="1" id="KW-0472">Membrane</keyword>
<gene>
    <name evidence="2" type="ORF">T11_18254</name>
</gene>
<name>A0A0V1HPX6_9BILA</name>
<reference evidence="2 3" key="1">
    <citation type="submission" date="2015-01" db="EMBL/GenBank/DDBJ databases">
        <title>Evolution of Trichinella species and genotypes.</title>
        <authorList>
            <person name="Korhonen P.K."/>
            <person name="Edoardo P."/>
            <person name="Giuseppe L.R."/>
            <person name="Gasser R.B."/>
        </authorList>
    </citation>
    <scope>NUCLEOTIDE SEQUENCE [LARGE SCALE GENOMIC DNA]</scope>
    <source>
        <strain evidence="2">ISS1029</strain>
    </source>
</reference>
<accession>A0A0V1HPX6</accession>
<dbReference type="Proteomes" id="UP000055024">
    <property type="component" value="Unassembled WGS sequence"/>
</dbReference>
<dbReference type="OrthoDB" id="5932786at2759"/>
<proteinExistence type="predicted"/>
<dbReference type="AlphaFoldDB" id="A0A0V1HPX6"/>
<organism evidence="2 3">
    <name type="scientific">Trichinella zimbabwensis</name>
    <dbReference type="NCBI Taxonomy" id="268475"/>
    <lineage>
        <taxon>Eukaryota</taxon>
        <taxon>Metazoa</taxon>
        <taxon>Ecdysozoa</taxon>
        <taxon>Nematoda</taxon>
        <taxon>Enoplea</taxon>
        <taxon>Dorylaimia</taxon>
        <taxon>Trichinellida</taxon>
        <taxon>Trichinellidae</taxon>
        <taxon>Trichinella</taxon>
    </lineage>
</organism>
<keyword evidence="1" id="KW-1133">Transmembrane helix</keyword>
<evidence type="ECO:0000313" key="3">
    <source>
        <dbReference type="Proteomes" id="UP000055024"/>
    </source>
</evidence>